<keyword evidence="3" id="KW-1185">Reference proteome</keyword>
<dbReference type="NCBIfam" id="TIGR03915">
    <property type="entry name" value="SAM_7_link_chp"/>
    <property type="match status" value="1"/>
</dbReference>
<sequence>MKRIYICQDNITGLFSAVYDAWKQRRESGEAGIAFRGSVAQELFCEYVEVAESEEKAIAVENLIKRHLGDDSYWDLYHAALSADSDKGSAILGTMLEARKIPDSRKIMNYLTCPHVAKVFELNRRVSNEAHYFKEFIRFKELDSGILVSKIRPKSQVLTCVAPHFADRLPLENWMIYDQTHGMFVVHESKKNWVLVSGVQVNIEKLDRYSDSELEMQRLFKGFCKSISIEERCSYNRQRQHLPLWFRQNMVEFEQ</sequence>
<feature type="domain" description="DUF4130" evidence="1">
    <location>
        <begin position="100"/>
        <end position="252"/>
    </location>
</feature>
<evidence type="ECO:0000313" key="3">
    <source>
        <dbReference type="Proteomes" id="UP001299546"/>
    </source>
</evidence>
<dbReference type="EMBL" id="JAJCIS010000010">
    <property type="protein sequence ID" value="MCB7388280.1"/>
    <property type="molecule type" value="Genomic_DNA"/>
</dbReference>
<comment type="caution">
    <text evidence="2">The sequence shown here is derived from an EMBL/GenBank/DDBJ whole genome shotgun (WGS) entry which is preliminary data.</text>
</comment>
<dbReference type="Pfam" id="PF13566">
    <property type="entry name" value="DUF4130"/>
    <property type="match status" value="1"/>
</dbReference>
<dbReference type="InterPro" id="IPR023875">
    <property type="entry name" value="DNA_repair_put"/>
</dbReference>
<organism evidence="2 3">
    <name type="scientific">Bariatricus massiliensis</name>
    <dbReference type="NCBI Taxonomy" id="1745713"/>
    <lineage>
        <taxon>Bacteria</taxon>
        <taxon>Bacillati</taxon>
        <taxon>Bacillota</taxon>
        <taxon>Clostridia</taxon>
        <taxon>Lachnospirales</taxon>
        <taxon>Lachnospiraceae</taxon>
        <taxon>Bariatricus</taxon>
    </lineage>
</organism>
<evidence type="ECO:0000259" key="1">
    <source>
        <dbReference type="Pfam" id="PF13566"/>
    </source>
</evidence>
<dbReference type="RefSeq" id="WP_066731476.1">
    <property type="nucleotide sequence ID" value="NZ_JAJCIQ010000010.1"/>
</dbReference>
<evidence type="ECO:0000313" key="2">
    <source>
        <dbReference type="EMBL" id="MCB7388280.1"/>
    </source>
</evidence>
<gene>
    <name evidence="2" type="ORF">LIZ65_13405</name>
</gene>
<reference evidence="2 3" key="1">
    <citation type="submission" date="2021-10" db="EMBL/GenBank/DDBJ databases">
        <title>Collection of gut derived symbiotic bacterial strains cultured from healthy donors.</title>
        <authorList>
            <person name="Lin H."/>
            <person name="Littmann E."/>
            <person name="Kohout C."/>
            <person name="Pamer E.G."/>
        </authorList>
    </citation>
    <scope>NUCLEOTIDE SEQUENCE [LARGE SCALE GENOMIC DNA]</scope>
    <source>
        <strain evidence="2 3">DFI.1.165</strain>
    </source>
</reference>
<accession>A0ABS8DIM6</accession>
<name>A0ABS8DIM6_9FIRM</name>
<protein>
    <submittedName>
        <fullName evidence="2">TIGR03915 family putative DNA repair protein</fullName>
    </submittedName>
</protein>
<dbReference type="InterPro" id="IPR025404">
    <property type="entry name" value="DUF4130"/>
</dbReference>
<proteinExistence type="predicted"/>
<dbReference type="Proteomes" id="UP001299546">
    <property type="component" value="Unassembled WGS sequence"/>
</dbReference>